<protein>
    <submittedName>
        <fullName evidence="1">Uncharacterized protein</fullName>
    </submittedName>
</protein>
<sequence>IHHNNRKFYIQTAFSCATINYTLLHFFFESRPLEGRITLFLLRFFLRLLLRISSSLWLFCLRSCLCCLLCQKSLMAFLPLVHI</sequence>
<accession>A0AAN5D1M1</accession>
<keyword evidence="2" id="KW-1185">Reference proteome</keyword>
<evidence type="ECO:0000313" key="2">
    <source>
        <dbReference type="Proteomes" id="UP001328107"/>
    </source>
</evidence>
<proteinExistence type="predicted"/>
<reference evidence="2" key="1">
    <citation type="submission" date="2022-10" db="EMBL/GenBank/DDBJ databases">
        <title>Genome assembly of Pristionchus species.</title>
        <authorList>
            <person name="Yoshida K."/>
            <person name="Sommer R.J."/>
        </authorList>
    </citation>
    <scope>NUCLEOTIDE SEQUENCE [LARGE SCALE GENOMIC DNA]</scope>
    <source>
        <strain evidence="2">RS5460</strain>
    </source>
</reference>
<dbReference type="EMBL" id="BTRK01000005">
    <property type="protein sequence ID" value="GMR54175.1"/>
    <property type="molecule type" value="Genomic_DNA"/>
</dbReference>
<name>A0AAN5D1M1_9BILA</name>
<organism evidence="1 2">
    <name type="scientific">Pristionchus mayeri</name>
    <dbReference type="NCBI Taxonomy" id="1317129"/>
    <lineage>
        <taxon>Eukaryota</taxon>
        <taxon>Metazoa</taxon>
        <taxon>Ecdysozoa</taxon>
        <taxon>Nematoda</taxon>
        <taxon>Chromadorea</taxon>
        <taxon>Rhabditida</taxon>
        <taxon>Rhabditina</taxon>
        <taxon>Diplogasteromorpha</taxon>
        <taxon>Diplogasteroidea</taxon>
        <taxon>Neodiplogasteridae</taxon>
        <taxon>Pristionchus</taxon>
    </lineage>
</organism>
<feature type="non-terminal residue" evidence="1">
    <location>
        <position position="83"/>
    </location>
</feature>
<dbReference type="Proteomes" id="UP001328107">
    <property type="component" value="Unassembled WGS sequence"/>
</dbReference>
<feature type="non-terminal residue" evidence="1">
    <location>
        <position position="1"/>
    </location>
</feature>
<evidence type="ECO:0000313" key="1">
    <source>
        <dbReference type="EMBL" id="GMR54175.1"/>
    </source>
</evidence>
<dbReference type="AlphaFoldDB" id="A0AAN5D1M1"/>
<gene>
    <name evidence="1" type="ORF">PMAYCL1PPCAC_24370</name>
</gene>
<comment type="caution">
    <text evidence="1">The sequence shown here is derived from an EMBL/GenBank/DDBJ whole genome shotgun (WGS) entry which is preliminary data.</text>
</comment>